<feature type="signal peptide" evidence="2">
    <location>
        <begin position="1"/>
        <end position="27"/>
    </location>
</feature>
<sequence length="151" mass="17764">MTDVFQRASRFAVVAALLAGSAMPAFGQSPPALPSWEQLTPAQRELLIAPVRERWNAEPAQRRRMLAHAERWQSLSPEQRRRARHGVQRWQQMEPAEREHMRALFAHLRRLPEADRAAFMARWRAMSEEQKRSWAQVHPTPTGEKRERRER</sequence>
<evidence type="ECO:0000313" key="4">
    <source>
        <dbReference type="Proteomes" id="UP000646426"/>
    </source>
</evidence>
<dbReference type="EMBL" id="BMYD01000007">
    <property type="protein sequence ID" value="GHA89659.1"/>
    <property type="molecule type" value="Genomic_DNA"/>
</dbReference>
<evidence type="ECO:0008006" key="5">
    <source>
        <dbReference type="Google" id="ProtNLM"/>
    </source>
</evidence>
<accession>A0A918WBD1</accession>
<evidence type="ECO:0000313" key="3">
    <source>
        <dbReference type="EMBL" id="GHA89659.1"/>
    </source>
</evidence>
<dbReference type="InterPro" id="IPR021455">
    <property type="entry name" value="DUF3106"/>
</dbReference>
<name>A0A918WBD1_9GAMM</name>
<reference evidence="3" key="2">
    <citation type="submission" date="2020-09" db="EMBL/GenBank/DDBJ databases">
        <authorList>
            <person name="Sun Q."/>
            <person name="Kim S."/>
        </authorList>
    </citation>
    <scope>NUCLEOTIDE SEQUENCE</scope>
    <source>
        <strain evidence="3">KCTC 23077</strain>
    </source>
</reference>
<organism evidence="3 4">
    <name type="scientific">Cognatilysobacter bugurensis</name>
    <dbReference type="NCBI Taxonomy" id="543356"/>
    <lineage>
        <taxon>Bacteria</taxon>
        <taxon>Pseudomonadati</taxon>
        <taxon>Pseudomonadota</taxon>
        <taxon>Gammaproteobacteria</taxon>
        <taxon>Lysobacterales</taxon>
        <taxon>Lysobacteraceae</taxon>
        <taxon>Cognatilysobacter</taxon>
    </lineage>
</organism>
<dbReference type="Pfam" id="PF11304">
    <property type="entry name" value="DUF3106"/>
    <property type="match status" value="1"/>
</dbReference>
<feature type="chain" id="PRO_5038008457" description="DUF3106 domain-containing protein" evidence="2">
    <location>
        <begin position="28"/>
        <end position="151"/>
    </location>
</feature>
<keyword evidence="2" id="KW-0732">Signal</keyword>
<feature type="region of interest" description="Disordered" evidence="1">
    <location>
        <begin position="128"/>
        <end position="151"/>
    </location>
</feature>
<evidence type="ECO:0000256" key="2">
    <source>
        <dbReference type="SAM" id="SignalP"/>
    </source>
</evidence>
<dbReference type="AlphaFoldDB" id="A0A918WBD1"/>
<dbReference type="Proteomes" id="UP000646426">
    <property type="component" value="Unassembled WGS sequence"/>
</dbReference>
<protein>
    <recommendedName>
        <fullName evidence="5">DUF3106 domain-containing protein</fullName>
    </recommendedName>
</protein>
<comment type="caution">
    <text evidence="3">The sequence shown here is derived from an EMBL/GenBank/DDBJ whole genome shotgun (WGS) entry which is preliminary data.</text>
</comment>
<proteinExistence type="predicted"/>
<reference evidence="3" key="1">
    <citation type="journal article" date="2014" name="Int. J. Syst. Evol. Microbiol.">
        <title>Complete genome sequence of Corynebacterium casei LMG S-19264T (=DSM 44701T), isolated from a smear-ripened cheese.</title>
        <authorList>
            <consortium name="US DOE Joint Genome Institute (JGI-PGF)"/>
            <person name="Walter F."/>
            <person name="Albersmeier A."/>
            <person name="Kalinowski J."/>
            <person name="Ruckert C."/>
        </authorList>
    </citation>
    <scope>NUCLEOTIDE SEQUENCE</scope>
    <source>
        <strain evidence="3">KCTC 23077</strain>
    </source>
</reference>
<keyword evidence="4" id="KW-1185">Reference proteome</keyword>
<dbReference type="RefSeq" id="WP_189457866.1">
    <property type="nucleotide sequence ID" value="NZ_BMYD01000007.1"/>
</dbReference>
<gene>
    <name evidence="3" type="ORF">GCM10007067_29420</name>
</gene>
<evidence type="ECO:0000256" key="1">
    <source>
        <dbReference type="SAM" id="MobiDB-lite"/>
    </source>
</evidence>